<reference evidence="1" key="1">
    <citation type="journal article" date="2023" name="Mol. Phylogenet. Evol.">
        <title>Genome-scale phylogeny and comparative genomics of the fungal order Sordariales.</title>
        <authorList>
            <person name="Hensen N."/>
            <person name="Bonometti L."/>
            <person name="Westerberg I."/>
            <person name="Brannstrom I.O."/>
            <person name="Guillou S."/>
            <person name="Cros-Aarteil S."/>
            <person name="Calhoun S."/>
            <person name="Haridas S."/>
            <person name="Kuo A."/>
            <person name="Mondo S."/>
            <person name="Pangilinan J."/>
            <person name="Riley R."/>
            <person name="LaButti K."/>
            <person name="Andreopoulos B."/>
            <person name="Lipzen A."/>
            <person name="Chen C."/>
            <person name="Yan M."/>
            <person name="Daum C."/>
            <person name="Ng V."/>
            <person name="Clum A."/>
            <person name="Steindorff A."/>
            <person name="Ohm R.A."/>
            <person name="Martin F."/>
            <person name="Silar P."/>
            <person name="Natvig D.O."/>
            <person name="Lalanne C."/>
            <person name="Gautier V."/>
            <person name="Ament-Velasquez S.L."/>
            <person name="Kruys A."/>
            <person name="Hutchinson M.I."/>
            <person name="Powell A.J."/>
            <person name="Barry K."/>
            <person name="Miller A.N."/>
            <person name="Grigoriev I.V."/>
            <person name="Debuchy R."/>
            <person name="Gladieux P."/>
            <person name="Hiltunen Thoren M."/>
            <person name="Johannesson H."/>
        </authorList>
    </citation>
    <scope>NUCLEOTIDE SEQUENCE</scope>
    <source>
        <strain evidence="1">CBS 118394</strain>
    </source>
</reference>
<dbReference type="SUPFAM" id="SSF51905">
    <property type="entry name" value="FAD/NAD(P)-binding domain"/>
    <property type="match status" value="1"/>
</dbReference>
<keyword evidence="2" id="KW-1185">Reference proteome</keyword>
<dbReference type="InterPro" id="IPR036188">
    <property type="entry name" value="FAD/NAD-bd_sf"/>
</dbReference>
<protein>
    <submittedName>
        <fullName evidence="1">Pyridine nucleotide-disulfide oxidoreductase-domain-containing protein</fullName>
    </submittedName>
</protein>
<dbReference type="Proteomes" id="UP001283341">
    <property type="component" value="Unassembled WGS sequence"/>
</dbReference>
<sequence length="465" mass="50584">MHPLLIIRRQGCSSSNTLGKFKAGARALQWKRVELGALSRRHHHVSAIVVGAGPAGIAVVGNLLEQIKPGTTHGGQGQGRIAWIDPSFSGGRINRKYREVPSNTTAGLFLEYSKALDPFRQLCEAAPKPNAVTAVQDLPQDQTCSLHHAGDMLQLLTDGLVRHERVETCLGQVTGAKWDEATSTWSLDIKDWATKGAQVHRTAPLVVYCTGSSPTTITLPATSSQPRPKPLDLDTALKPSALARTLSPPLPKGSSKKDAQSLLTVGVIGASHSAILVLMNLFALQSKLAAAGASQQLRVRWFTRTPALKYAVHKDGWIMYDNTGLKGQAAQFAREQLDGDRLKSSEAGRVMQRVDCSGGQEKERNAFLRELPGCNYVVQAVGFTRDPLPPVITPNGSQKELEFDHETGGFTDKKTGEVVKGLFGAGIAFPERVVDREGNVEYAVGFWKFMRFLKRVVPTWVKKTL</sequence>
<proteinExistence type="predicted"/>
<dbReference type="EMBL" id="JAUEDM010000001">
    <property type="protein sequence ID" value="KAK3330447.1"/>
    <property type="molecule type" value="Genomic_DNA"/>
</dbReference>
<dbReference type="PANTHER" id="PTHR38688:SF1">
    <property type="entry name" value="FAD_NAD(P)-BINDING DOMAIN-CONTAINING PROTEIN"/>
    <property type="match status" value="1"/>
</dbReference>
<evidence type="ECO:0000313" key="1">
    <source>
        <dbReference type="EMBL" id="KAK3330447.1"/>
    </source>
</evidence>
<gene>
    <name evidence="1" type="ORF">B0H66DRAFT_543923</name>
</gene>
<organism evidence="1 2">
    <name type="scientific">Apodospora peruviana</name>
    <dbReference type="NCBI Taxonomy" id="516989"/>
    <lineage>
        <taxon>Eukaryota</taxon>
        <taxon>Fungi</taxon>
        <taxon>Dikarya</taxon>
        <taxon>Ascomycota</taxon>
        <taxon>Pezizomycotina</taxon>
        <taxon>Sordariomycetes</taxon>
        <taxon>Sordariomycetidae</taxon>
        <taxon>Sordariales</taxon>
        <taxon>Lasiosphaeriaceae</taxon>
        <taxon>Apodospora</taxon>
    </lineage>
</organism>
<name>A0AAE0IT33_9PEZI</name>
<dbReference type="InterPro" id="IPR053275">
    <property type="entry name" value="Agnestin_monoxygenase"/>
</dbReference>
<dbReference type="AlphaFoldDB" id="A0AAE0IT33"/>
<reference evidence="1" key="2">
    <citation type="submission" date="2023-06" db="EMBL/GenBank/DDBJ databases">
        <authorList>
            <consortium name="Lawrence Berkeley National Laboratory"/>
            <person name="Haridas S."/>
            <person name="Hensen N."/>
            <person name="Bonometti L."/>
            <person name="Westerberg I."/>
            <person name="Brannstrom I.O."/>
            <person name="Guillou S."/>
            <person name="Cros-Aarteil S."/>
            <person name="Calhoun S."/>
            <person name="Kuo A."/>
            <person name="Mondo S."/>
            <person name="Pangilinan J."/>
            <person name="Riley R."/>
            <person name="Labutti K."/>
            <person name="Andreopoulos B."/>
            <person name="Lipzen A."/>
            <person name="Chen C."/>
            <person name="Yanf M."/>
            <person name="Daum C."/>
            <person name="Ng V."/>
            <person name="Clum A."/>
            <person name="Steindorff A."/>
            <person name="Ohm R."/>
            <person name="Martin F."/>
            <person name="Silar P."/>
            <person name="Natvig D."/>
            <person name="Lalanne C."/>
            <person name="Gautier V."/>
            <person name="Ament-Velasquez S.L."/>
            <person name="Kruys A."/>
            <person name="Hutchinson M.I."/>
            <person name="Powell A.J."/>
            <person name="Barry K."/>
            <person name="Miller A.N."/>
            <person name="Grigoriev I.V."/>
            <person name="Debuchy R."/>
            <person name="Gladieux P."/>
            <person name="Thoren M.H."/>
            <person name="Johannesson H."/>
        </authorList>
    </citation>
    <scope>NUCLEOTIDE SEQUENCE</scope>
    <source>
        <strain evidence="1">CBS 118394</strain>
    </source>
</reference>
<dbReference type="PANTHER" id="PTHR38688">
    <property type="entry name" value="PYR_REDOX_2 DOMAIN-CONTAINING PROTEIN"/>
    <property type="match status" value="1"/>
</dbReference>
<dbReference type="Gene3D" id="3.50.50.60">
    <property type="entry name" value="FAD/NAD(P)-binding domain"/>
    <property type="match status" value="1"/>
</dbReference>
<accession>A0AAE0IT33</accession>
<evidence type="ECO:0000313" key="2">
    <source>
        <dbReference type="Proteomes" id="UP001283341"/>
    </source>
</evidence>
<comment type="caution">
    <text evidence="1">The sequence shown here is derived from an EMBL/GenBank/DDBJ whole genome shotgun (WGS) entry which is preliminary data.</text>
</comment>